<dbReference type="Proteomes" id="UP000887575">
    <property type="component" value="Unassembled WGS sequence"/>
</dbReference>
<feature type="region of interest" description="Disordered" evidence="3">
    <location>
        <begin position="162"/>
        <end position="184"/>
    </location>
</feature>
<protein>
    <recommendedName>
        <fullName evidence="2">Ubiquitin carboxyl-terminal hydrolase</fullName>
        <ecNumber evidence="2">3.4.19.12</ecNumber>
    </recommendedName>
</protein>
<evidence type="ECO:0000256" key="1">
    <source>
        <dbReference type="ARBA" id="ARBA00006616"/>
    </source>
</evidence>
<dbReference type="GO" id="GO:1990380">
    <property type="term" value="F:K48-linked deubiquitinase activity"/>
    <property type="evidence" value="ECO:0007669"/>
    <property type="project" value="UniProtKB-UniRule"/>
</dbReference>
<dbReference type="AlphaFoldDB" id="A0AAF3EF61"/>
<accession>A0AAF3EF61</accession>
<dbReference type="Pfam" id="PF04424">
    <property type="entry name" value="MINDY_DUB"/>
    <property type="match status" value="1"/>
</dbReference>
<dbReference type="GO" id="GO:0006508">
    <property type="term" value="P:proteolysis"/>
    <property type="evidence" value="ECO:0007669"/>
    <property type="project" value="UniProtKB-KW"/>
</dbReference>
<dbReference type="GO" id="GO:0005829">
    <property type="term" value="C:cytosol"/>
    <property type="evidence" value="ECO:0007669"/>
    <property type="project" value="TreeGrafter"/>
</dbReference>
<dbReference type="GO" id="GO:0004843">
    <property type="term" value="F:cysteine-type deubiquitinase activity"/>
    <property type="evidence" value="ECO:0007669"/>
    <property type="project" value="UniProtKB-UniRule"/>
</dbReference>
<dbReference type="InterPro" id="IPR033979">
    <property type="entry name" value="MINDY_domain"/>
</dbReference>
<dbReference type="GO" id="GO:0071944">
    <property type="term" value="C:cell periphery"/>
    <property type="evidence" value="ECO:0007669"/>
    <property type="project" value="TreeGrafter"/>
</dbReference>
<dbReference type="GO" id="GO:0140934">
    <property type="term" value="F:histone deubiquitinase activity"/>
    <property type="evidence" value="ECO:0007669"/>
    <property type="project" value="UniProtKB-UniRule"/>
</dbReference>
<proteinExistence type="inferred from homology"/>
<feature type="domain" description="MINDY deubiquitinase" evidence="4">
    <location>
        <begin position="238"/>
        <end position="480"/>
    </location>
</feature>
<evidence type="ECO:0000313" key="7">
    <source>
        <dbReference type="WBParaSite" id="MBELARI_LOCUS1262"/>
    </source>
</evidence>
<evidence type="ECO:0000313" key="6">
    <source>
        <dbReference type="WBParaSite" id="MBELARI_LOCUS12117"/>
    </source>
</evidence>
<keyword evidence="2" id="KW-0378">Hydrolase</keyword>
<dbReference type="PANTHER" id="PTHR18063">
    <property type="entry name" value="NF-E2 INDUCIBLE PROTEIN"/>
    <property type="match status" value="1"/>
</dbReference>
<comment type="catalytic activity">
    <reaction evidence="2">
        <text>Thiol-dependent hydrolysis of ester, thioester, amide, peptide and isopeptide bonds formed by the C-terminal Gly of ubiquitin (a 76-residue protein attached to proteins as an intracellular targeting signal).</text>
        <dbReference type="EC" id="3.4.19.12"/>
    </reaction>
</comment>
<comment type="similarity">
    <text evidence="1 2">Belongs to the MINDY deubiquitinase family. FAM63 subfamily.</text>
</comment>
<evidence type="ECO:0000256" key="2">
    <source>
        <dbReference type="RuleBase" id="RU367139"/>
    </source>
</evidence>
<dbReference type="GO" id="GO:0036435">
    <property type="term" value="F:K48-linked polyubiquitin modification-dependent protein binding"/>
    <property type="evidence" value="ECO:0007669"/>
    <property type="project" value="UniProtKB-UniRule"/>
</dbReference>
<dbReference type="WBParaSite" id="MBELARI_LOCUS1262">
    <property type="protein sequence ID" value="MBELARI_LOCUS1262"/>
    <property type="gene ID" value="MBELARI_LOCUS1262"/>
</dbReference>
<evidence type="ECO:0000256" key="3">
    <source>
        <dbReference type="SAM" id="MobiDB-lite"/>
    </source>
</evidence>
<dbReference type="PANTHER" id="PTHR18063:SF6">
    <property type="entry name" value="UBIQUITIN CARBOXYL-TERMINAL HYDROLASE"/>
    <property type="match status" value="1"/>
</dbReference>
<feature type="region of interest" description="Disordered" evidence="3">
    <location>
        <begin position="527"/>
        <end position="573"/>
    </location>
</feature>
<feature type="compositionally biased region" description="Low complexity" evidence="3">
    <location>
        <begin position="536"/>
        <end position="546"/>
    </location>
</feature>
<comment type="function">
    <text evidence="2">Hydrolase that can specifically remove 'Lys-48'-linked conjugated ubiquitin from proteins. Has exodeubiquitinase activity and has a preference for long polyubiquitin chains. May play a regulatory role at the level of protein turnover.</text>
</comment>
<name>A0AAF3EF61_9BILA</name>
<evidence type="ECO:0000313" key="5">
    <source>
        <dbReference type="Proteomes" id="UP000887575"/>
    </source>
</evidence>
<keyword evidence="2" id="KW-0833">Ubl conjugation pathway</keyword>
<organism evidence="5 7">
    <name type="scientific">Mesorhabditis belari</name>
    <dbReference type="NCBI Taxonomy" id="2138241"/>
    <lineage>
        <taxon>Eukaryota</taxon>
        <taxon>Metazoa</taxon>
        <taxon>Ecdysozoa</taxon>
        <taxon>Nematoda</taxon>
        <taxon>Chromadorea</taxon>
        <taxon>Rhabditida</taxon>
        <taxon>Rhabditina</taxon>
        <taxon>Rhabditomorpha</taxon>
        <taxon>Rhabditoidea</taxon>
        <taxon>Rhabditidae</taxon>
        <taxon>Mesorhabditinae</taxon>
        <taxon>Mesorhabditis</taxon>
    </lineage>
</organism>
<reference evidence="6 7" key="1">
    <citation type="submission" date="2024-02" db="UniProtKB">
        <authorList>
            <consortium name="WormBaseParasite"/>
        </authorList>
    </citation>
    <scope>IDENTIFICATION</scope>
</reference>
<dbReference type="EC" id="3.4.19.12" evidence="2"/>
<dbReference type="InterPro" id="IPR007518">
    <property type="entry name" value="MINDY"/>
</dbReference>
<dbReference type="GO" id="GO:0016807">
    <property type="term" value="F:cysteine-type carboxypeptidase activity"/>
    <property type="evidence" value="ECO:0007669"/>
    <property type="project" value="TreeGrafter"/>
</dbReference>
<keyword evidence="5" id="KW-1185">Reference proteome</keyword>
<dbReference type="WBParaSite" id="MBELARI_LOCUS12117">
    <property type="protein sequence ID" value="MBELARI_LOCUS12117"/>
    <property type="gene ID" value="MBELARI_LOCUS12117"/>
</dbReference>
<keyword evidence="2" id="KW-0788">Thiol protease</keyword>
<dbReference type="GO" id="GO:0071108">
    <property type="term" value="P:protein K48-linked deubiquitination"/>
    <property type="evidence" value="ECO:0007669"/>
    <property type="project" value="TreeGrafter"/>
</dbReference>
<keyword evidence="2" id="KW-0645">Protease</keyword>
<feature type="region of interest" description="Disordered" evidence="3">
    <location>
        <begin position="1"/>
        <end position="59"/>
    </location>
</feature>
<evidence type="ECO:0000259" key="4">
    <source>
        <dbReference type="Pfam" id="PF04424"/>
    </source>
</evidence>
<sequence length="573" mass="62850">MEQVSSRVEGEHVEKMSAPADSIGKTSQQALASTDVIETVTASAKPEQTMPAESQKQDNPFDVAKETIDDLVTATEQSTIINDGDHKEIEDPKLDQSFETAISSHSVNTAILNENVLDHSGMSKDSVGTAILNENVLDGSGMSKDSVETAILNDAAKAALREESQDVTQSSVAEDELNSSKAEKPIVDMPRTDRTAAGQDVDTITASKEEIDDLTKLMAEASFETPSATSNEGAKHIHFETKKISFGEVPLRIVLQKVNGACPLLAIVNALALKGQITLRDVPHVSLAELNEIVGDCLLRLKPELPVNEEGNYNKALTDVINLIPTLNEGLTINVHFRSPHDFEFTPALSLFDLVGLNLVHGWLPDPQLQELCALLGSMSYTQAQIKMIEKEGDTDGLIIGEFLNTTANQLTYYGILALTETLKDGEVAVLFRNNHYSTIYKRRDEIFSLCTDSGFKNTPNVVWETLCVDGDSYFVNSNFKTSASTPVDHQDDAHQVYEHQTDEQIAQSIQDQELAQQLHDHELAVQKKRQESARRQQAQPQGAVPQPAPEPAYQVEHPELPRPKSKSVCSIM</sequence>